<reference evidence="4" key="1">
    <citation type="journal article" date="2017" name="Nature">
        <title>Asgard archaea illuminate the origin of eukaryotic cellular complexity.</title>
        <authorList>
            <person name="Zaremba-Niedzwiedzka K."/>
            <person name="Caceres E.F."/>
            <person name="Saw J.H."/>
            <person name="Backstrom D."/>
            <person name="Juzokaite L."/>
            <person name="Vancaester E."/>
            <person name="Seitz K.W."/>
            <person name="Anantharaman K."/>
            <person name="Starnawski P."/>
            <person name="Kjeldsen K.U."/>
            <person name="Scott M.B."/>
            <person name="Nunoura T."/>
            <person name="Banfield J.F."/>
            <person name="Schramm A."/>
            <person name="Baker B.J."/>
            <person name="Spang A."/>
            <person name="Ettema T.J.G."/>
        </authorList>
    </citation>
    <scope>NUCLEOTIDE SEQUENCE</scope>
    <source>
        <strain evidence="4">LCB_4</strain>
    </source>
</reference>
<keyword evidence="2" id="KW-0408">Iron</keyword>
<keyword evidence="2" id="KW-0533">Nickel</keyword>
<evidence type="ECO:0000313" key="4">
    <source>
        <dbReference type="EMBL" id="WEU40239.1"/>
    </source>
</evidence>
<dbReference type="InterPro" id="IPR052197">
    <property type="entry name" value="ComplexI_49kDa-like"/>
</dbReference>
<keyword evidence="2" id="KW-0479">Metal-binding</keyword>
<keyword evidence="1" id="KW-0560">Oxidoreductase</keyword>
<dbReference type="GO" id="GO:0048038">
    <property type="term" value="F:quinone binding"/>
    <property type="evidence" value="ECO:0007669"/>
    <property type="project" value="InterPro"/>
</dbReference>
<keyword evidence="2" id="KW-0460">Magnesium</keyword>
<feature type="binding site" evidence="2">
    <location>
        <position position="76"/>
    </location>
    <ligand>
        <name>Fe cation</name>
        <dbReference type="ChEBI" id="CHEBI:24875"/>
    </ligand>
</feature>
<evidence type="ECO:0000256" key="2">
    <source>
        <dbReference type="PIRSR" id="PIRSR601501-1"/>
    </source>
</evidence>
<feature type="binding site" evidence="2">
    <location>
        <position position="372"/>
    </location>
    <ligand>
        <name>Fe cation</name>
        <dbReference type="ChEBI" id="CHEBI:24875"/>
    </ligand>
</feature>
<feature type="binding site" evidence="2">
    <location>
        <position position="76"/>
    </location>
    <ligand>
        <name>Ni(2+)</name>
        <dbReference type="ChEBI" id="CHEBI:49786"/>
    </ligand>
</feature>
<dbReference type="Gene3D" id="1.10.645.10">
    <property type="entry name" value="Cytochrome-c3 Hydrogenase, chain B"/>
    <property type="match status" value="1"/>
</dbReference>
<comment type="cofactor">
    <cofactor evidence="2">
        <name>Ni(2+)</name>
        <dbReference type="ChEBI" id="CHEBI:49786"/>
    </cofactor>
</comment>
<dbReference type="GO" id="GO:0016151">
    <property type="term" value="F:nickel cation binding"/>
    <property type="evidence" value="ECO:0007669"/>
    <property type="project" value="InterPro"/>
</dbReference>
<dbReference type="EMBL" id="CP091871">
    <property type="protein sequence ID" value="WEU40239.1"/>
    <property type="molecule type" value="Genomic_DNA"/>
</dbReference>
<dbReference type="GO" id="GO:0008901">
    <property type="term" value="F:ferredoxin hydrogenase activity"/>
    <property type="evidence" value="ECO:0007669"/>
    <property type="project" value="InterPro"/>
</dbReference>
<dbReference type="InterPro" id="IPR018194">
    <property type="entry name" value="Ni-dep_hyd_lsu_Ni_BS"/>
</dbReference>
<dbReference type="PROSITE" id="PS00507">
    <property type="entry name" value="NI_HGENASE_L_1"/>
    <property type="match status" value="1"/>
</dbReference>
<gene>
    <name evidence="4" type="ORF">OdinLCB4_007155</name>
</gene>
<dbReference type="KEGG" id="oyw:OdinLCB4_007155"/>
<dbReference type="InterPro" id="IPR029014">
    <property type="entry name" value="NiFe-Hase_large"/>
</dbReference>
<feature type="domain" description="NADH-quinone oxidoreductase subunit D" evidence="3">
    <location>
        <begin position="126"/>
        <end position="375"/>
    </location>
</feature>
<sequence>MEKKTFEYEYSRLILPVGPVHPALKEPVNLNVTVVNEQIVDVNLKFNYIYRGIEYLAERRNIAQTIYLVERICGLCSQAHTLTFIQAVEEIAGIQPPMRAELIRVICAELERIHSHMLLIGVVAYDIGLDTLFMYAFKSRETVMDLLEMISGKRVHHDLNTIGGVRFDIDKPLSERIVKGLNTIEENNKYISNILADATVENRLKGVGVLSKRVAEELSVVGPTARGSGIRRDVRFNRPYSAYRDFKNSFKMIVLDGCDSLSRVMIRVLEIFESINLIKTLLDQLPEGHIRVEDKILKIIKKIPEGEAFSIIEAPRGQLSHYVKTNGKEGLKRLSVRTPTIPNILAVKSMLMHREIADIPVVFSSIDPCISCANRVTVTDSATNQTRIVDLNKLRGV</sequence>
<dbReference type="SUPFAM" id="SSF56762">
    <property type="entry name" value="HydB/Nqo4-like"/>
    <property type="match status" value="1"/>
</dbReference>
<proteinExistence type="predicted"/>
<comment type="cofactor">
    <cofactor evidence="2">
        <name>Fe cation</name>
        <dbReference type="ChEBI" id="CHEBI:24875"/>
    </cofactor>
</comment>
<dbReference type="GO" id="GO:0016651">
    <property type="term" value="F:oxidoreductase activity, acting on NAD(P)H"/>
    <property type="evidence" value="ECO:0007669"/>
    <property type="project" value="InterPro"/>
</dbReference>
<organism evidence="4 5">
    <name type="scientific">Odinarchaeota yellowstonii (strain LCB_4)</name>
    <dbReference type="NCBI Taxonomy" id="1841599"/>
    <lineage>
        <taxon>Archaea</taxon>
        <taxon>Promethearchaeati</taxon>
        <taxon>Candidatus Odinarchaeota</taxon>
        <taxon>Candidatus Odinarchaeia</taxon>
        <taxon>Candidatus Odinarchaeales</taxon>
        <taxon>Candidatus Odinarchaeaceae</taxon>
        <taxon>Candidatus Odinarchaeum</taxon>
    </lineage>
</organism>
<feature type="binding site" evidence="2">
    <location>
        <position position="369"/>
    </location>
    <ligand>
        <name>Ni(2+)</name>
        <dbReference type="ChEBI" id="CHEBI:49786"/>
    </ligand>
</feature>
<dbReference type="InterPro" id="IPR001501">
    <property type="entry name" value="Ni-dep_hyd_lsu"/>
</dbReference>
<evidence type="ECO:0000256" key="1">
    <source>
        <dbReference type="ARBA" id="ARBA00023002"/>
    </source>
</evidence>
<evidence type="ECO:0000259" key="3">
    <source>
        <dbReference type="Pfam" id="PF00346"/>
    </source>
</evidence>
<feature type="binding site" evidence="2">
    <location>
        <position position="336"/>
    </location>
    <ligand>
        <name>Mg(2+)</name>
        <dbReference type="ChEBI" id="CHEBI:18420"/>
    </ligand>
</feature>
<dbReference type="AlphaFoldDB" id="A0AAF0IBC2"/>
<reference evidence="4" key="2">
    <citation type="journal article" date="2022" name="Nat. Microbiol.">
        <title>A closed Candidatus Odinarchaeum chromosome exposes Asgard archaeal viruses.</title>
        <authorList>
            <person name="Tamarit D."/>
            <person name="Caceres E.F."/>
            <person name="Krupovic M."/>
            <person name="Nijland R."/>
            <person name="Eme L."/>
            <person name="Robinson N.P."/>
            <person name="Ettema T.J.G."/>
        </authorList>
    </citation>
    <scope>NUCLEOTIDE SEQUENCE</scope>
    <source>
        <strain evidence="4">LCB_4</strain>
    </source>
</reference>
<accession>A0AAF0IBC2</accession>
<dbReference type="InterPro" id="IPR001135">
    <property type="entry name" value="NADH_Q_OxRdtase_suD"/>
</dbReference>
<feature type="binding site" evidence="2">
    <location>
        <position position="73"/>
    </location>
    <ligand>
        <name>Ni(2+)</name>
        <dbReference type="ChEBI" id="CHEBI:49786"/>
    </ligand>
</feature>
<feature type="binding site" evidence="2">
    <location>
        <position position="54"/>
    </location>
    <ligand>
        <name>Mg(2+)</name>
        <dbReference type="ChEBI" id="CHEBI:18420"/>
    </ligand>
</feature>
<dbReference type="Proteomes" id="UP000186851">
    <property type="component" value="Chromosome"/>
</dbReference>
<evidence type="ECO:0000313" key="5">
    <source>
        <dbReference type="Proteomes" id="UP000186851"/>
    </source>
</evidence>
<name>A0AAF0IBC2_ODILC</name>
<dbReference type="Pfam" id="PF00374">
    <property type="entry name" value="NiFeSe_Hases"/>
    <property type="match status" value="1"/>
</dbReference>
<dbReference type="Pfam" id="PF00346">
    <property type="entry name" value="Complex1_49kDa"/>
    <property type="match status" value="1"/>
</dbReference>
<dbReference type="GO" id="GO:0051287">
    <property type="term" value="F:NAD binding"/>
    <property type="evidence" value="ECO:0007669"/>
    <property type="project" value="InterPro"/>
</dbReference>
<dbReference type="PANTHER" id="PTHR43485">
    <property type="entry name" value="HYDROGENASE-4 COMPONENT G"/>
    <property type="match status" value="1"/>
</dbReference>
<protein>
    <submittedName>
        <fullName evidence="4">Nickel-dependent hydrogenase large subunit</fullName>
    </submittedName>
</protein>
<dbReference type="PANTHER" id="PTHR43485:SF1">
    <property type="entry name" value="FORMATE HYDROGENLYASE SUBUNIT 5-RELATED"/>
    <property type="match status" value="1"/>
</dbReference>